<dbReference type="Gene3D" id="3.40.605.10">
    <property type="entry name" value="Aldehyde Dehydrogenase, Chain A, domain 1"/>
    <property type="match status" value="1"/>
</dbReference>
<dbReference type="Pfam" id="PF00171">
    <property type="entry name" value="Aldedh"/>
    <property type="match status" value="1"/>
</dbReference>
<dbReference type="FunFam" id="3.40.309.10:FF:000012">
    <property type="entry name" value="Betaine aldehyde dehydrogenase"/>
    <property type="match status" value="1"/>
</dbReference>
<feature type="domain" description="Aldehyde dehydrogenase" evidence="5">
    <location>
        <begin position="31"/>
        <end position="495"/>
    </location>
</feature>
<evidence type="ECO:0000256" key="3">
    <source>
        <dbReference type="PROSITE-ProRule" id="PRU10007"/>
    </source>
</evidence>
<dbReference type="OrthoDB" id="310895at2759"/>
<organism evidence="6 7">
    <name type="scientific">Schizopora paradoxa</name>
    <dbReference type="NCBI Taxonomy" id="27342"/>
    <lineage>
        <taxon>Eukaryota</taxon>
        <taxon>Fungi</taxon>
        <taxon>Dikarya</taxon>
        <taxon>Basidiomycota</taxon>
        <taxon>Agaricomycotina</taxon>
        <taxon>Agaricomycetes</taxon>
        <taxon>Hymenochaetales</taxon>
        <taxon>Schizoporaceae</taxon>
        <taxon>Schizopora</taxon>
    </lineage>
</organism>
<dbReference type="AlphaFoldDB" id="A0A0H2RV07"/>
<dbReference type="InterPro" id="IPR015590">
    <property type="entry name" value="Aldehyde_DH_dom"/>
</dbReference>
<dbReference type="InterPro" id="IPR016161">
    <property type="entry name" value="Ald_DH/histidinol_DH"/>
</dbReference>
<dbReference type="FunFam" id="3.40.605.10:FF:000007">
    <property type="entry name" value="NAD/NADP-dependent betaine aldehyde dehydrogenase"/>
    <property type="match status" value="1"/>
</dbReference>
<reference evidence="6 7" key="1">
    <citation type="submission" date="2015-04" db="EMBL/GenBank/DDBJ databases">
        <title>Complete genome sequence of Schizopora paradoxa KUC8140, a cosmopolitan wood degrader in East Asia.</title>
        <authorList>
            <consortium name="DOE Joint Genome Institute"/>
            <person name="Min B."/>
            <person name="Park H."/>
            <person name="Jang Y."/>
            <person name="Kim J.-J."/>
            <person name="Kim K.H."/>
            <person name="Pangilinan J."/>
            <person name="Lipzen A."/>
            <person name="Riley R."/>
            <person name="Grigoriev I.V."/>
            <person name="Spatafora J.W."/>
            <person name="Choi I.-G."/>
        </authorList>
    </citation>
    <scope>NUCLEOTIDE SEQUENCE [LARGE SCALE GENOMIC DNA]</scope>
    <source>
        <strain evidence="6 7">KUC8140</strain>
    </source>
</reference>
<dbReference type="InterPro" id="IPR016163">
    <property type="entry name" value="Ald_DH_C"/>
</dbReference>
<dbReference type="SUPFAM" id="SSF53720">
    <property type="entry name" value="ALDH-like"/>
    <property type="match status" value="1"/>
</dbReference>
<gene>
    <name evidence="6" type="ORF">SCHPADRAFT_251830</name>
</gene>
<evidence type="ECO:0000256" key="2">
    <source>
        <dbReference type="ARBA" id="ARBA00023002"/>
    </source>
</evidence>
<accession>A0A0H2RV07</accession>
<feature type="active site" evidence="3">
    <location>
        <position position="264"/>
    </location>
</feature>
<comment type="similarity">
    <text evidence="1 4">Belongs to the aldehyde dehydrogenase family.</text>
</comment>
<dbReference type="InterPro" id="IPR016162">
    <property type="entry name" value="Ald_DH_N"/>
</dbReference>
<evidence type="ECO:0000259" key="5">
    <source>
        <dbReference type="Pfam" id="PF00171"/>
    </source>
</evidence>
<dbReference type="STRING" id="27342.A0A0H2RV07"/>
<evidence type="ECO:0000313" key="6">
    <source>
        <dbReference type="EMBL" id="KLO15679.1"/>
    </source>
</evidence>
<evidence type="ECO:0000313" key="7">
    <source>
        <dbReference type="Proteomes" id="UP000053477"/>
    </source>
</evidence>
<dbReference type="InParanoid" id="A0A0H2RV07"/>
<dbReference type="Proteomes" id="UP000053477">
    <property type="component" value="Unassembled WGS sequence"/>
</dbReference>
<keyword evidence="7" id="KW-1185">Reference proteome</keyword>
<dbReference type="Gene3D" id="3.40.309.10">
    <property type="entry name" value="Aldehyde Dehydrogenase, Chain A, domain 2"/>
    <property type="match status" value="1"/>
</dbReference>
<protein>
    <submittedName>
        <fullName evidence="6">Aldehyde dehydrogenase</fullName>
    </submittedName>
</protein>
<sequence length="523" mass="56505">MSISRVVKSRYGLYAGHQLPQELSQLIASSASDGSIDVFNPATGDLLSTVTTTSRRLVDATVLNADRVFRSGVWSRAPVQQRSRALTRLARSLEENIPRFALMESMQTGRAVREMNAQLGRLPEWLDYYAALLRTHQAFITPTQGQLLNYVQRVPLGVVAQITPFNHPLLIAIKKIVPALAAGNSAIVKPSELAPASVLEFAELAEEAGIPSGVLSVLPGTGREVGSALASNPLVRKVDITASTRAGRELGAIVGPNLASYTAELGGKAPIVVFDDADLEAAVNGVAFACFVASGQTCVSGARIIIQDGIYDRFMDGLVCKTKDISRRIGNPLNPQSTMGTVISPQHLERISCMVQKSAHKVRIGGHRILGPSPLDGFNLSKGCFYAPTIIEDISQDDELWTEEIFGPVAVMKRFSSEEEGVTLANDSKYGLGAGIWSNDLSRAHRISSEIQAGLVWVNTHHRNDPSSPWGGMKESGIGRENGIEAFNAYTQSKSTIVNTAKMDEARKSDDWFANSTNEKRYG</sequence>
<proteinExistence type="inferred from homology"/>
<keyword evidence="2 4" id="KW-0560">Oxidoreductase</keyword>
<evidence type="ECO:0000256" key="1">
    <source>
        <dbReference type="ARBA" id="ARBA00009986"/>
    </source>
</evidence>
<dbReference type="InterPro" id="IPR029510">
    <property type="entry name" value="Ald_DH_CS_GLU"/>
</dbReference>
<evidence type="ECO:0000256" key="4">
    <source>
        <dbReference type="RuleBase" id="RU003345"/>
    </source>
</evidence>
<dbReference type="PROSITE" id="PS00687">
    <property type="entry name" value="ALDEHYDE_DEHYDR_GLU"/>
    <property type="match status" value="1"/>
</dbReference>
<dbReference type="EMBL" id="KQ085926">
    <property type="protein sequence ID" value="KLO15679.1"/>
    <property type="molecule type" value="Genomic_DNA"/>
</dbReference>
<dbReference type="GO" id="GO:0016620">
    <property type="term" value="F:oxidoreductase activity, acting on the aldehyde or oxo group of donors, NAD or NADP as acceptor"/>
    <property type="evidence" value="ECO:0007669"/>
    <property type="project" value="InterPro"/>
</dbReference>
<name>A0A0H2RV07_9AGAM</name>
<dbReference type="PANTHER" id="PTHR11699">
    <property type="entry name" value="ALDEHYDE DEHYDROGENASE-RELATED"/>
    <property type="match status" value="1"/>
</dbReference>
<dbReference type="CDD" id="cd07114">
    <property type="entry name" value="ALDH_DhaS"/>
    <property type="match status" value="1"/>
</dbReference>